<evidence type="ECO:0000256" key="3">
    <source>
        <dbReference type="ARBA" id="ARBA00005349"/>
    </source>
</evidence>
<evidence type="ECO:0000313" key="9">
    <source>
        <dbReference type="EMBL" id="KAF1018911.1"/>
    </source>
</evidence>
<dbReference type="InterPro" id="IPR051205">
    <property type="entry name" value="UbiH/COQ6_monooxygenase"/>
</dbReference>
<dbReference type="GO" id="GO:0071949">
    <property type="term" value="F:FAD binding"/>
    <property type="evidence" value="ECO:0007669"/>
    <property type="project" value="InterPro"/>
</dbReference>
<evidence type="ECO:0000256" key="6">
    <source>
        <dbReference type="ARBA" id="ARBA00023002"/>
    </source>
</evidence>
<dbReference type="GO" id="GO:0006744">
    <property type="term" value="P:ubiquinone biosynthetic process"/>
    <property type="evidence" value="ECO:0007669"/>
    <property type="project" value="UniProtKB-UniPathway"/>
</dbReference>
<sequence length="445" mass="47190">MDTNAPAAAASPASSIAPLQAALAIVGAGPVGLCLALGAARAGLSVVLVEKQPRAALAQAAFDGREIALTQASCALLRELELWPHFAPADCSPLRDALVINGSTGRGLGHGAAMTISARARQREELGFLVPNFLIRRAAYAALFDGPHAARVTLLDQSGVQALQRDGQSARLKLSGAHAGQEIHAPLLVAADSRFSDTRRLMGIGAQMRDFGKTMLVVRMTHERPHHHAAWEWFGYGQTLALLPLNARVAADGGEPVHHSSVVLTLPGEAMQQMLQLDDAAFAQDITRRFEGRLGAMAVDVADPQGGGARHTYPLMGVYADDFSGLRCALVGDAAVGMHPVTAHGFNLGLQGQHTLLRTVLAARERGADIGAPAVLAAYGRAHRRVAWPMYQGTNLVASLYTQDAPPARWLREAVLRLADRVAPVKQAIAAHLVQDHEGTGRRPR</sequence>
<dbReference type="Proteomes" id="UP000461670">
    <property type="component" value="Unassembled WGS sequence"/>
</dbReference>
<dbReference type="NCBIfam" id="TIGR01988">
    <property type="entry name" value="Ubi-OHases"/>
    <property type="match status" value="1"/>
</dbReference>
<comment type="caution">
    <text evidence="9">The sequence shown here is derived from an EMBL/GenBank/DDBJ whole genome shotgun (WGS) entry which is preliminary data.</text>
</comment>
<keyword evidence="7" id="KW-0503">Monooxygenase</keyword>
<protein>
    <submittedName>
        <fullName evidence="9">2-octaprenylphenol hydroxylase</fullName>
    </submittedName>
</protein>
<evidence type="ECO:0000256" key="5">
    <source>
        <dbReference type="ARBA" id="ARBA00022827"/>
    </source>
</evidence>
<reference evidence="10" key="1">
    <citation type="journal article" date="2020" name="MBio">
        <title>Horizontal gene transfer to a defensive symbiont with a reduced genome amongst a multipartite beetle microbiome.</title>
        <authorList>
            <person name="Waterworth S.C."/>
            <person name="Florez L.V."/>
            <person name="Rees E.R."/>
            <person name="Hertweck C."/>
            <person name="Kaltenpoth M."/>
            <person name="Kwan J.C."/>
        </authorList>
    </citation>
    <scope>NUCLEOTIDE SEQUENCE [LARGE SCALE GENOMIC DNA]</scope>
</reference>
<dbReference type="SUPFAM" id="SSF51905">
    <property type="entry name" value="FAD/NAD(P)-binding domain"/>
    <property type="match status" value="1"/>
</dbReference>
<dbReference type="AlphaFoldDB" id="A0A7V8JNT7"/>
<dbReference type="InterPro" id="IPR002938">
    <property type="entry name" value="FAD-bd"/>
</dbReference>
<proteinExistence type="inferred from homology"/>
<feature type="domain" description="FAD-binding" evidence="8">
    <location>
        <begin position="23"/>
        <end position="392"/>
    </location>
</feature>
<dbReference type="Pfam" id="PF01494">
    <property type="entry name" value="FAD_binding_3"/>
    <property type="match status" value="1"/>
</dbReference>
<comment type="similarity">
    <text evidence="3">Belongs to the UbiH/COQ6 family.</text>
</comment>
<dbReference type="PANTHER" id="PTHR43876:SF25">
    <property type="entry name" value="MONOOXYGENASE NMA2164"/>
    <property type="match status" value="1"/>
</dbReference>
<dbReference type="InterPro" id="IPR036188">
    <property type="entry name" value="FAD/NAD-bd_sf"/>
</dbReference>
<dbReference type="GO" id="GO:0004497">
    <property type="term" value="F:monooxygenase activity"/>
    <property type="evidence" value="ECO:0007669"/>
    <property type="project" value="UniProtKB-KW"/>
</dbReference>
<evidence type="ECO:0000313" key="10">
    <source>
        <dbReference type="Proteomes" id="UP000461670"/>
    </source>
</evidence>
<dbReference type="PRINTS" id="PR00420">
    <property type="entry name" value="RNGMNOXGNASE"/>
</dbReference>
<dbReference type="GO" id="GO:0016705">
    <property type="term" value="F:oxidoreductase activity, acting on paired donors, with incorporation or reduction of molecular oxygen"/>
    <property type="evidence" value="ECO:0007669"/>
    <property type="project" value="InterPro"/>
</dbReference>
<dbReference type="Gene3D" id="3.50.50.60">
    <property type="entry name" value="FAD/NAD(P)-binding domain"/>
    <property type="match status" value="2"/>
</dbReference>
<evidence type="ECO:0000256" key="1">
    <source>
        <dbReference type="ARBA" id="ARBA00001974"/>
    </source>
</evidence>
<keyword evidence="5" id="KW-0274">FAD</keyword>
<keyword evidence="4" id="KW-0285">Flavoprotein</keyword>
<dbReference type="InterPro" id="IPR010971">
    <property type="entry name" value="UbiH/COQ6"/>
</dbReference>
<evidence type="ECO:0000256" key="7">
    <source>
        <dbReference type="ARBA" id="ARBA00023033"/>
    </source>
</evidence>
<accession>A0A7V8JNT7</accession>
<gene>
    <name evidence="9" type="primary">ubiI_2</name>
    <name evidence="9" type="ORF">GAK30_03421</name>
</gene>
<name>A0A7V8JNT7_9BURK</name>
<organism evidence="9 10">
    <name type="scientific">Paracidovorax wautersii</name>
    <dbReference type="NCBI Taxonomy" id="1177982"/>
    <lineage>
        <taxon>Bacteria</taxon>
        <taxon>Pseudomonadati</taxon>
        <taxon>Pseudomonadota</taxon>
        <taxon>Betaproteobacteria</taxon>
        <taxon>Burkholderiales</taxon>
        <taxon>Comamonadaceae</taxon>
        <taxon>Paracidovorax</taxon>
    </lineage>
</organism>
<dbReference type="PANTHER" id="PTHR43876">
    <property type="entry name" value="UBIQUINONE BIOSYNTHESIS MONOOXYGENASE COQ6, MITOCHONDRIAL"/>
    <property type="match status" value="1"/>
</dbReference>
<keyword evidence="6" id="KW-0560">Oxidoreductase</keyword>
<dbReference type="EMBL" id="WNDQ01000070">
    <property type="protein sequence ID" value="KAF1018911.1"/>
    <property type="molecule type" value="Genomic_DNA"/>
</dbReference>
<dbReference type="NCBIfam" id="NF006593">
    <property type="entry name" value="PRK09126.1"/>
    <property type="match status" value="1"/>
</dbReference>
<evidence type="ECO:0000259" key="8">
    <source>
        <dbReference type="Pfam" id="PF01494"/>
    </source>
</evidence>
<evidence type="ECO:0000256" key="2">
    <source>
        <dbReference type="ARBA" id="ARBA00004749"/>
    </source>
</evidence>
<evidence type="ECO:0000256" key="4">
    <source>
        <dbReference type="ARBA" id="ARBA00022630"/>
    </source>
</evidence>
<comment type="pathway">
    <text evidence="2">Cofactor biosynthesis; ubiquinone biosynthesis.</text>
</comment>
<comment type="cofactor">
    <cofactor evidence="1">
        <name>FAD</name>
        <dbReference type="ChEBI" id="CHEBI:57692"/>
    </cofactor>
</comment>
<dbReference type="UniPathway" id="UPA00232"/>